<sequence length="53" mass="5242">MMKLAICCAAKGVGTSNTNDRPKETSCEGSSTEGCCGKATQSVGGYCGQGCCG</sequence>
<comment type="caution">
    <text evidence="1">The sequence shown here is derived from an EMBL/GenBank/DDBJ whole genome shotgun (WGS) entry which is preliminary data.</text>
</comment>
<reference evidence="1" key="1">
    <citation type="submission" date="2019-12" db="EMBL/GenBank/DDBJ databases">
        <title>Genome sequencing and annotation of Brassica cretica.</title>
        <authorList>
            <person name="Studholme D.J."/>
            <person name="Sarris P."/>
        </authorList>
    </citation>
    <scope>NUCLEOTIDE SEQUENCE</scope>
    <source>
        <strain evidence="1">PFS-109/04</strain>
        <tissue evidence="1">Leaf</tissue>
    </source>
</reference>
<dbReference type="EMBL" id="QGKX02001290">
    <property type="protein sequence ID" value="KAF3540172.1"/>
    <property type="molecule type" value="Genomic_DNA"/>
</dbReference>
<name>A0A8S9QKA2_BRACR</name>
<accession>A0A8S9QKA2</accession>
<proteinExistence type="predicted"/>
<evidence type="ECO:0000313" key="1">
    <source>
        <dbReference type="EMBL" id="KAF3540172.1"/>
    </source>
</evidence>
<dbReference type="Proteomes" id="UP000712600">
    <property type="component" value="Unassembled WGS sequence"/>
</dbReference>
<evidence type="ECO:0000313" key="2">
    <source>
        <dbReference type="Proteomes" id="UP000712600"/>
    </source>
</evidence>
<dbReference type="AlphaFoldDB" id="A0A8S9QKA2"/>
<protein>
    <submittedName>
        <fullName evidence="1">Uncharacterized protein</fullName>
    </submittedName>
</protein>
<organism evidence="1 2">
    <name type="scientific">Brassica cretica</name>
    <name type="common">Mustard</name>
    <dbReference type="NCBI Taxonomy" id="69181"/>
    <lineage>
        <taxon>Eukaryota</taxon>
        <taxon>Viridiplantae</taxon>
        <taxon>Streptophyta</taxon>
        <taxon>Embryophyta</taxon>
        <taxon>Tracheophyta</taxon>
        <taxon>Spermatophyta</taxon>
        <taxon>Magnoliopsida</taxon>
        <taxon>eudicotyledons</taxon>
        <taxon>Gunneridae</taxon>
        <taxon>Pentapetalae</taxon>
        <taxon>rosids</taxon>
        <taxon>malvids</taxon>
        <taxon>Brassicales</taxon>
        <taxon>Brassicaceae</taxon>
        <taxon>Brassiceae</taxon>
        <taxon>Brassica</taxon>
    </lineage>
</organism>
<gene>
    <name evidence="1" type="ORF">F2Q69_00021566</name>
</gene>